<name>A0AAV5UWU8_9BILA</name>
<feature type="region of interest" description="Disordered" evidence="1">
    <location>
        <begin position="1"/>
        <end position="25"/>
    </location>
</feature>
<dbReference type="EMBL" id="BTSY01000001">
    <property type="protein sequence ID" value="GMT11735.1"/>
    <property type="molecule type" value="Genomic_DNA"/>
</dbReference>
<feature type="non-terminal residue" evidence="2">
    <location>
        <position position="84"/>
    </location>
</feature>
<comment type="caution">
    <text evidence="2">The sequence shown here is derived from an EMBL/GenBank/DDBJ whole genome shotgun (WGS) entry which is preliminary data.</text>
</comment>
<organism evidence="2 3">
    <name type="scientific">Pristionchus fissidentatus</name>
    <dbReference type="NCBI Taxonomy" id="1538716"/>
    <lineage>
        <taxon>Eukaryota</taxon>
        <taxon>Metazoa</taxon>
        <taxon>Ecdysozoa</taxon>
        <taxon>Nematoda</taxon>
        <taxon>Chromadorea</taxon>
        <taxon>Rhabditida</taxon>
        <taxon>Rhabditina</taxon>
        <taxon>Diplogasteromorpha</taxon>
        <taxon>Diplogasteroidea</taxon>
        <taxon>Neodiplogasteridae</taxon>
        <taxon>Pristionchus</taxon>
    </lineage>
</organism>
<keyword evidence="3" id="KW-1185">Reference proteome</keyword>
<gene>
    <name evidence="2" type="ORF">PFISCL1PPCAC_3032</name>
</gene>
<reference evidence="2" key="1">
    <citation type="submission" date="2023-10" db="EMBL/GenBank/DDBJ databases">
        <title>Genome assembly of Pristionchus species.</title>
        <authorList>
            <person name="Yoshida K."/>
            <person name="Sommer R.J."/>
        </authorList>
    </citation>
    <scope>NUCLEOTIDE SEQUENCE</scope>
    <source>
        <strain evidence="2">RS5133</strain>
    </source>
</reference>
<dbReference type="Proteomes" id="UP001432322">
    <property type="component" value="Unassembled WGS sequence"/>
</dbReference>
<proteinExistence type="predicted"/>
<evidence type="ECO:0000313" key="3">
    <source>
        <dbReference type="Proteomes" id="UP001432322"/>
    </source>
</evidence>
<feature type="compositionally biased region" description="Polar residues" evidence="1">
    <location>
        <begin position="75"/>
        <end position="84"/>
    </location>
</feature>
<protein>
    <submittedName>
        <fullName evidence="2">Uncharacterized protein</fullName>
    </submittedName>
</protein>
<sequence length="84" mass="9273">LSSRLHNAKLHLSMAAPNSTDSDSETLNASTFVAQDDRPGWTERLFDDVMMLLTKTRPSELTPSATEANGPPMSLFSTFSQMRN</sequence>
<dbReference type="AlphaFoldDB" id="A0AAV5UWU8"/>
<feature type="region of interest" description="Disordered" evidence="1">
    <location>
        <begin position="59"/>
        <end position="84"/>
    </location>
</feature>
<feature type="compositionally biased region" description="Polar residues" evidence="1">
    <location>
        <begin position="16"/>
        <end position="25"/>
    </location>
</feature>
<feature type="non-terminal residue" evidence="2">
    <location>
        <position position="1"/>
    </location>
</feature>
<accession>A0AAV5UWU8</accession>
<evidence type="ECO:0000256" key="1">
    <source>
        <dbReference type="SAM" id="MobiDB-lite"/>
    </source>
</evidence>
<evidence type="ECO:0000313" key="2">
    <source>
        <dbReference type="EMBL" id="GMT11735.1"/>
    </source>
</evidence>